<protein>
    <submittedName>
        <fullName evidence="1">Uncharacterized protein</fullName>
    </submittedName>
</protein>
<sequence length="89" mass="10161">SPPTVGTTIKTDGLESDPYNILTVLNMHADQAHPSILPPSPRIFSKRRKLRIRHSCGATRVIRGRRCQCWARERLVNMPVQTVPPMYRI</sequence>
<evidence type="ECO:0000313" key="1">
    <source>
        <dbReference type="EMBL" id="KAJ7714191.1"/>
    </source>
</evidence>
<feature type="non-terminal residue" evidence="1">
    <location>
        <position position="89"/>
    </location>
</feature>
<dbReference type="AlphaFoldDB" id="A0AAD7H7B1"/>
<dbReference type="Proteomes" id="UP001215598">
    <property type="component" value="Unassembled WGS sequence"/>
</dbReference>
<gene>
    <name evidence="1" type="ORF">B0H16DRAFT_1235884</name>
</gene>
<dbReference type="Pfam" id="PF13862">
    <property type="entry name" value="BCCIP"/>
    <property type="match status" value="1"/>
</dbReference>
<accession>A0AAD7H7B1</accession>
<proteinExistence type="predicted"/>
<name>A0AAD7H7B1_9AGAR</name>
<keyword evidence="2" id="KW-1185">Reference proteome</keyword>
<reference evidence="1" key="1">
    <citation type="submission" date="2023-03" db="EMBL/GenBank/DDBJ databases">
        <title>Massive genome expansion in bonnet fungi (Mycena s.s.) driven by repeated elements and novel gene families across ecological guilds.</title>
        <authorList>
            <consortium name="Lawrence Berkeley National Laboratory"/>
            <person name="Harder C.B."/>
            <person name="Miyauchi S."/>
            <person name="Viragh M."/>
            <person name="Kuo A."/>
            <person name="Thoen E."/>
            <person name="Andreopoulos B."/>
            <person name="Lu D."/>
            <person name="Skrede I."/>
            <person name="Drula E."/>
            <person name="Henrissat B."/>
            <person name="Morin E."/>
            <person name="Kohler A."/>
            <person name="Barry K."/>
            <person name="LaButti K."/>
            <person name="Morin E."/>
            <person name="Salamov A."/>
            <person name="Lipzen A."/>
            <person name="Mereny Z."/>
            <person name="Hegedus B."/>
            <person name="Baldrian P."/>
            <person name="Stursova M."/>
            <person name="Weitz H."/>
            <person name="Taylor A."/>
            <person name="Grigoriev I.V."/>
            <person name="Nagy L.G."/>
            <person name="Martin F."/>
            <person name="Kauserud H."/>
        </authorList>
    </citation>
    <scope>NUCLEOTIDE SEQUENCE</scope>
    <source>
        <strain evidence="1">CBHHK182m</strain>
    </source>
</reference>
<dbReference type="EMBL" id="JARKIB010000329">
    <property type="protein sequence ID" value="KAJ7714191.1"/>
    <property type="molecule type" value="Genomic_DNA"/>
</dbReference>
<dbReference type="InterPro" id="IPR025602">
    <property type="entry name" value="BCP1_family"/>
</dbReference>
<organism evidence="1 2">
    <name type="scientific">Mycena metata</name>
    <dbReference type="NCBI Taxonomy" id="1033252"/>
    <lineage>
        <taxon>Eukaryota</taxon>
        <taxon>Fungi</taxon>
        <taxon>Dikarya</taxon>
        <taxon>Basidiomycota</taxon>
        <taxon>Agaricomycotina</taxon>
        <taxon>Agaricomycetes</taxon>
        <taxon>Agaricomycetidae</taxon>
        <taxon>Agaricales</taxon>
        <taxon>Marasmiineae</taxon>
        <taxon>Mycenaceae</taxon>
        <taxon>Mycena</taxon>
    </lineage>
</organism>
<evidence type="ECO:0000313" key="2">
    <source>
        <dbReference type="Proteomes" id="UP001215598"/>
    </source>
</evidence>
<feature type="non-terminal residue" evidence="1">
    <location>
        <position position="1"/>
    </location>
</feature>
<comment type="caution">
    <text evidence="1">The sequence shown here is derived from an EMBL/GenBank/DDBJ whole genome shotgun (WGS) entry which is preliminary data.</text>
</comment>